<evidence type="ECO:0000256" key="12">
    <source>
        <dbReference type="RuleBase" id="RU003587"/>
    </source>
</evidence>
<proteinExistence type="inferred from homology"/>
<dbReference type="GO" id="GO:0005524">
    <property type="term" value="F:ATP binding"/>
    <property type="evidence" value="ECO:0007669"/>
    <property type="project" value="UniProtKB-KW"/>
</dbReference>
<dbReference type="InterPro" id="IPR041471">
    <property type="entry name" value="UvrB_inter"/>
</dbReference>
<dbReference type="Pfam" id="PF00271">
    <property type="entry name" value="Helicase_C"/>
    <property type="match status" value="1"/>
</dbReference>
<organism evidence="16 17">
    <name type="scientific">Candidatus Shapirobacteria bacterium CG_4_10_14_3_um_filter_35_13</name>
    <dbReference type="NCBI Taxonomy" id="1974873"/>
    <lineage>
        <taxon>Bacteria</taxon>
        <taxon>Candidatus Shapironibacteriota</taxon>
    </lineage>
</organism>
<dbReference type="SMART" id="SM00490">
    <property type="entry name" value="HELICc"/>
    <property type="match status" value="1"/>
</dbReference>
<dbReference type="GO" id="GO:0016887">
    <property type="term" value="F:ATP hydrolysis activity"/>
    <property type="evidence" value="ECO:0007669"/>
    <property type="project" value="InterPro"/>
</dbReference>
<name>A0A2M7LI93_9BACT</name>
<evidence type="ECO:0000256" key="1">
    <source>
        <dbReference type="ARBA" id="ARBA00004496"/>
    </source>
</evidence>
<accession>A0A2M7LI93</accession>
<evidence type="ECO:0000256" key="6">
    <source>
        <dbReference type="ARBA" id="ARBA00022769"/>
    </source>
</evidence>
<evidence type="ECO:0000256" key="9">
    <source>
        <dbReference type="ARBA" id="ARBA00023204"/>
    </source>
</evidence>
<dbReference type="PROSITE" id="PS51192">
    <property type="entry name" value="HELICASE_ATP_BIND_1"/>
    <property type="match status" value="1"/>
</dbReference>
<dbReference type="PANTHER" id="PTHR24029">
    <property type="entry name" value="UVRABC SYSTEM PROTEIN B"/>
    <property type="match status" value="1"/>
</dbReference>
<dbReference type="InterPro" id="IPR006935">
    <property type="entry name" value="Helicase/UvrB_N"/>
</dbReference>
<dbReference type="Pfam" id="PF02151">
    <property type="entry name" value="UVR"/>
    <property type="match status" value="1"/>
</dbReference>
<dbReference type="GO" id="GO:0009432">
    <property type="term" value="P:SOS response"/>
    <property type="evidence" value="ECO:0007669"/>
    <property type="project" value="UniProtKB-KW"/>
</dbReference>
<dbReference type="Gene3D" id="3.40.50.300">
    <property type="entry name" value="P-loop containing nucleotide triphosphate hydrolases"/>
    <property type="match status" value="3"/>
</dbReference>
<feature type="domain" description="Helicase ATP-binding" evidence="14">
    <location>
        <begin position="24"/>
        <end position="175"/>
    </location>
</feature>
<comment type="similarity">
    <text evidence="2 12">Belongs to the UvrB family.</text>
</comment>
<dbReference type="GO" id="GO:0006289">
    <property type="term" value="P:nucleotide-excision repair"/>
    <property type="evidence" value="ECO:0007669"/>
    <property type="project" value="InterPro"/>
</dbReference>
<evidence type="ECO:0000256" key="4">
    <source>
        <dbReference type="ARBA" id="ARBA00022741"/>
    </source>
</evidence>
<keyword evidence="7" id="KW-0067">ATP-binding</keyword>
<dbReference type="Gene3D" id="4.10.860.10">
    <property type="entry name" value="UVR domain"/>
    <property type="match status" value="1"/>
</dbReference>
<dbReference type="EMBL" id="PFJG01000065">
    <property type="protein sequence ID" value="PIX67806.1"/>
    <property type="molecule type" value="Genomic_DNA"/>
</dbReference>
<evidence type="ECO:0000259" key="14">
    <source>
        <dbReference type="PROSITE" id="PS51192"/>
    </source>
</evidence>
<evidence type="ECO:0000256" key="2">
    <source>
        <dbReference type="ARBA" id="ARBA00008533"/>
    </source>
</evidence>
<dbReference type="Pfam" id="PF04851">
    <property type="entry name" value="ResIII"/>
    <property type="match status" value="1"/>
</dbReference>
<evidence type="ECO:0000256" key="11">
    <source>
        <dbReference type="ARBA" id="ARBA00029504"/>
    </source>
</evidence>
<keyword evidence="12" id="KW-0742">SOS response</keyword>
<dbReference type="SUPFAM" id="SSF46600">
    <property type="entry name" value="C-terminal UvrC-binding domain of UvrB"/>
    <property type="match status" value="1"/>
</dbReference>
<dbReference type="GO" id="GO:0003677">
    <property type="term" value="F:DNA binding"/>
    <property type="evidence" value="ECO:0007669"/>
    <property type="project" value="InterPro"/>
</dbReference>
<dbReference type="GO" id="GO:0004518">
    <property type="term" value="F:nuclease activity"/>
    <property type="evidence" value="ECO:0007669"/>
    <property type="project" value="UniProtKB-KW"/>
</dbReference>
<evidence type="ECO:0000256" key="7">
    <source>
        <dbReference type="ARBA" id="ARBA00022840"/>
    </source>
</evidence>
<keyword evidence="8 12" id="KW-0267">Excision nuclease</keyword>
<keyword evidence="9 12" id="KW-0234">DNA repair</keyword>
<dbReference type="SMART" id="SM00487">
    <property type="entry name" value="DEXDc"/>
    <property type="match status" value="1"/>
</dbReference>
<dbReference type="PROSITE" id="PS51194">
    <property type="entry name" value="HELICASE_CTER"/>
    <property type="match status" value="1"/>
</dbReference>
<dbReference type="PANTHER" id="PTHR24029:SF0">
    <property type="entry name" value="UVRABC SYSTEM PROTEIN B"/>
    <property type="match status" value="1"/>
</dbReference>
<dbReference type="GO" id="GO:0005737">
    <property type="term" value="C:cytoplasm"/>
    <property type="evidence" value="ECO:0007669"/>
    <property type="project" value="UniProtKB-SubCell"/>
</dbReference>
<keyword evidence="3" id="KW-0963">Cytoplasm</keyword>
<sequence length="674" mass="76957">MPFKLISNMTPAGDQPQAIDKLVANLKNKVKKQTLLGVTGSGKTFTIANVIEQTQLPTLIISHNKTLAGQLYQEFKELFPNNKVSYFVSYYDYYQPEAYMPSSDTYIAKEVQINDLIDKLRLEATSNLFSSPNNIVIASVSCIYNIGDPREFGSTTLDLKTGDNWSRRGLFEKLVSLFYTRSELEFKRSNFRVRGEVVEIWPSSADWMIVLEFDESNKLKKITERNPFSGHEFNLQTYKLFPAKQYVGAGSSDIKGIYEKIRSDCSAQVKVFKSQGKMLEAHRLEQRVSYDLEMLNELGFVNGIENYSLYFEKDRKSGDPPYTLIDYFHHLWGDNFLTVIDESHVTIPQIGGMYFGDVARKKTLVDFGFRLKSAYDNRPLKWDEFYSRIPQAIYVSATPSQFEYDDCAKALSRQSANAQNIVEQIIRPTGLVDPPITIKPTLKQIPDLISEIQKRVDKHERTLVVTITKKMSEELAQYLGKTFKVAYLHSDIDTLKRSGILDQLRNGEYDVLVGINLLREGIDLPEVSLVAILDAGQQGFLRSRSALIQIMGRASRHVDGQAILYSDVVSPAMKMAIDEVNRRRVIQQKYNYENNITPVGISKSIRPQIIENPVETRNRASLQPILEVDILSLTPNMRKNHISKLKKEMRTAASDLDFELAIRLRDKILEIEKL</sequence>
<dbReference type="GO" id="GO:0009380">
    <property type="term" value="C:excinuclease repair complex"/>
    <property type="evidence" value="ECO:0007669"/>
    <property type="project" value="InterPro"/>
</dbReference>
<evidence type="ECO:0000256" key="5">
    <source>
        <dbReference type="ARBA" id="ARBA00022763"/>
    </source>
</evidence>
<dbReference type="CDD" id="cd17916">
    <property type="entry name" value="DEXHc_UvrB"/>
    <property type="match status" value="1"/>
</dbReference>
<comment type="subunit">
    <text evidence="10 12">Forms a heterotetramer with UvrA during the search for lesions. Interacts with UvrC in an incision complex.</text>
</comment>
<gene>
    <name evidence="16" type="ORF">COZ41_02995</name>
</gene>
<evidence type="ECO:0000256" key="8">
    <source>
        <dbReference type="ARBA" id="ARBA00022881"/>
    </source>
</evidence>
<comment type="caution">
    <text evidence="16">The sequence shown here is derived from an EMBL/GenBank/DDBJ whole genome shotgun (WGS) entry which is preliminary data.</text>
</comment>
<dbReference type="NCBIfam" id="NF003673">
    <property type="entry name" value="PRK05298.1"/>
    <property type="match status" value="1"/>
</dbReference>
<keyword evidence="6 12" id="KW-0228">DNA excision</keyword>
<dbReference type="AlphaFoldDB" id="A0A2M7LI93"/>
<feature type="domain" description="Helicase C-terminal" evidence="15">
    <location>
        <begin position="444"/>
        <end position="605"/>
    </location>
</feature>
<dbReference type="InterPro" id="IPR014001">
    <property type="entry name" value="Helicase_ATP-bd"/>
</dbReference>
<protein>
    <recommendedName>
        <fullName evidence="11 12">UvrABC system protein B</fullName>
    </recommendedName>
</protein>
<dbReference type="InterPro" id="IPR001943">
    <property type="entry name" value="UVR_dom"/>
</dbReference>
<feature type="domain" description="UVR" evidence="13">
    <location>
        <begin position="639"/>
        <end position="674"/>
    </location>
</feature>
<reference evidence="17" key="1">
    <citation type="submission" date="2017-09" db="EMBL/GenBank/DDBJ databases">
        <title>Depth-based differentiation of microbial function through sediment-hosted aquifers and enrichment of novel symbionts in the deep terrestrial subsurface.</title>
        <authorList>
            <person name="Probst A.J."/>
            <person name="Ladd B."/>
            <person name="Jarett J.K."/>
            <person name="Geller-Mcgrath D.E."/>
            <person name="Sieber C.M.K."/>
            <person name="Emerson J.B."/>
            <person name="Anantharaman K."/>
            <person name="Thomas B.C."/>
            <person name="Malmstrom R."/>
            <person name="Stieglmeier M."/>
            <person name="Klingl A."/>
            <person name="Woyke T."/>
            <person name="Ryan C.M."/>
            <person name="Banfield J.F."/>
        </authorList>
    </citation>
    <scope>NUCLEOTIDE SEQUENCE [LARGE SCALE GENOMIC DNA]</scope>
</reference>
<evidence type="ECO:0000313" key="16">
    <source>
        <dbReference type="EMBL" id="PIX67806.1"/>
    </source>
</evidence>
<evidence type="ECO:0000256" key="10">
    <source>
        <dbReference type="ARBA" id="ARBA00026033"/>
    </source>
</evidence>
<dbReference type="InterPro" id="IPR001650">
    <property type="entry name" value="Helicase_C-like"/>
</dbReference>
<evidence type="ECO:0000259" key="15">
    <source>
        <dbReference type="PROSITE" id="PS51194"/>
    </source>
</evidence>
<dbReference type="NCBIfam" id="TIGR00631">
    <property type="entry name" value="uvrb"/>
    <property type="match status" value="1"/>
</dbReference>
<dbReference type="InterPro" id="IPR027417">
    <property type="entry name" value="P-loop_NTPase"/>
</dbReference>
<evidence type="ECO:0000259" key="13">
    <source>
        <dbReference type="PROSITE" id="PS50151"/>
    </source>
</evidence>
<keyword evidence="4" id="KW-0547">Nucleotide-binding</keyword>
<dbReference type="InterPro" id="IPR024759">
    <property type="entry name" value="UvrB_YAD/RRR_dom"/>
</dbReference>
<keyword evidence="5 12" id="KW-0227">DNA damage</keyword>
<comment type="subcellular location">
    <subcellularLocation>
        <location evidence="1 12">Cytoplasm</location>
    </subcellularLocation>
</comment>
<evidence type="ECO:0000313" key="17">
    <source>
        <dbReference type="Proteomes" id="UP000229531"/>
    </source>
</evidence>
<evidence type="ECO:0000256" key="3">
    <source>
        <dbReference type="ARBA" id="ARBA00022490"/>
    </source>
</evidence>
<dbReference type="SUPFAM" id="SSF52540">
    <property type="entry name" value="P-loop containing nucleoside triphosphate hydrolases"/>
    <property type="match status" value="2"/>
</dbReference>
<dbReference type="Pfam" id="PF17757">
    <property type="entry name" value="UvrB_inter"/>
    <property type="match status" value="1"/>
</dbReference>
<dbReference type="PROSITE" id="PS50151">
    <property type="entry name" value="UVR"/>
    <property type="match status" value="1"/>
</dbReference>
<dbReference type="Pfam" id="PF12344">
    <property type="entry name" value="UvrB"/>
    <property type="match status" value="1"/>
</dbReference>
<dbReference type="InterPro" id="IPR004807">
    <property type="entry name" value="UvrB"/>
</dbReference>
<dbReference type="InterPro" id="IPR036876">
    <property type="entry name" value="UVR_dom_sf"/>
</dbReference>
<dbReference type="Proteomes" id="UP000229531">
    <property type="component" value="Unassembled WGS sequence"/>
</dbReference>